<dbReference type="RefSeq" id="WP_051091406.1">
    <property type="nucleotide sequence ID" value="NZ_LZRR01000114.1"/>
</dbReference>
<feature type="binding site" evidence="7 9">
    <location>
        <position position="113"/>
    </location>
    <ligand>
        <name>substrate</name>
    </ligand>
</feature>
<dbReference type="EMBL" id="QEWE01000022">
    <property type="protein sequence ID" value="REJ27246.1"/>
    <property type="molecule type" value="Genomic_DNA"/>
</dbReference>
<feature type="binding site" evidence="7 9">
    <location>
        <position position="89"/>
    </location>
    <ligand>
        <name>substrate</name>
    </ligand>
</feature>
<dbReference type="SUPFAM" id="SSF52304">
    <property type="entry name" value="Type II 3-dehydroquinate dehydratase"/>
    <property type="match status" value="1"/>
</dbReference>
<dbReference type="GO" id="GO:0008652">
    <property type="term" value="P:amino acid biosynthetic process"/>
    <property type="evidence" value="ECO:0007669"/>
    <property type="project" value="UniProtKB-KW"/>
</dbReference>
<evidence type="ECO:0000313" key="11">
    <source>
        <dbReference type="EMBL" id="REJ27246.1"/>
    </source>
</evidence>
<evidence type="ECO:0000256" key="8">
    <source>
        <dbReference type="PIRSR" id="PIRSR001399-1"/>
    </source>
</evidence>
<protein>
    <recommendedName>
        <fullName evidence="5 7">3-dehydroquinate dehydratase</fullName>
        <shortName evidence="7">3-dehydroquinase</shortName>
        <ecNumber evidence="5 7">4.2.1.10</ecNumber>
    </recommendedName>
    <alternativeName>
        <fullName evidence="7">Type II DHQase</fullName>
    </alternativeName>
</protein>
<dbReference type="GO" id="GO:0009423">
    <property type="term" value="P:chorismate biosynthetic process"/>
    <property type="evidence" value="ECO:0007669"/>
    <property type="project" value="UniProtKB-UniRule"/>
</dbReference>
<evidence type="ECO:0000256" key="2">
    <source>
        <dbReference type="ARBA" id="ARBA00004902"/>
    </source>
</evidence>
<name>A0A3E0K2S0_9BACI</name>
<comment type="subunit">
    <text evidence="4 7">Homododecamer.</text>
</comment>
<evidence type="ECO:0000256" key="3">
    <source>
        <dbReference type="ARBA" id="ARBA00011037"/>
    </source>
</evidence>
<keyword evidence="7" id="KW-0057">Aromatic amino acid biosynthesis</keyword>
<dbReference type="UniPathway" id="UPA00053">
    <property type="reaction ID" value="UER00086"/>
</dbReference>
<comment type="pathway">
    <text evidence="2 7">Metabolic intermediate biosynthesis; chorismate biosynthesis; chorismate from D-erythrose 4-phosphate and phosphoenolpyruvate: step 3/7.</text>
</comment>
<dbReference type="GO" id="GO:0003855">
    <property type="term" value="F:3-dehydroquinate dehydratase activity"/>
    <property type="evidence" value="ECO:0007669"/>
    <property type="project" value="UniProtKB-UniRule"/>
</dbReference>
<evidence type="ECO:0000256" key="10">
    <source>
        <dbReference type="PIRSR" id="PIRSR001399-3"/>
    </source>
</evidence>
<dbReference type="Pfam" id="PF01220">
    <property type="entry name" value="DHquinase_II"/>
    <property type="match status" value="1"/>
</dbReference>
<dbReference type="NCBIfam" id="NF003807">
    <property type="entry name" value="PRK05395.1-4"/>
    <property type="match status" value="1"/>
</dbReference>
<dbReference type="GO" id="GO:0019631">
    <property type="term" value="P:quinate catabolic process"/>
    <property type="evidence" value="ECO:0007669"/>
    <property type="project" value="TreeGrafter"/>
</dbReference>
<evidence type="ECO:0000313" key="12">
    <source>
        <dbReference type="Proteomes" id="UP000257014"/>
    </source>
</evidence>
<evidence type="ECO:0000256" key="9">
    <source>
        <dbReference type="PIRSR" id="PIRSR001399-2"/>
    </source>
</evidence>
<keyword evidence="6 7" id="KW-0456">Lyase</keyword>
<dbReference type="PANTHER" id="PTHR21272">
    <property type="entry name" value="CATABOLIC 3-DEHYDROQUINASE"/>
    <property type="match status" value="1"/>
</dbReference>
<feature type="site" description="Transition state stabilizer" evidence="7 10">
    <location>
        <position position="18"/>
    </location>
</feature>
<feature type="active site" description="Proton donor" evidence="7 8">
    <location>
        <position position="102"/>
    </location>
</feature>
<dbReference type="PIRSF" id="PIRSF001399">
    <property type="entry name" value="DHquinase_II"/>
    <property type="match status" value="1"/>
</dbReference>
<proteinExistence type="inferred from homology"/>
<dbReference type="InterPro" id="IPR036441">
    <property type="entry name" value="DHquinase_II_sf"/>
</dbReference>
<evidence type="ECO:0000256" key="6">
    <source>
        <dbReference type="ARBA" id="ARBA00023239"/>
    </source>
</evidence>
<dbReference type="NCBIfam" id="TIGR01088">
    <property type="entry name" value="aroQ"/>
    <property type="match status" value="1"/>
</dbReference>
<dbReference type="AlphaFoldDB" id="A0A3E0K2S0"/>
<dbReference type="NCBIfam" id="NF003805">
    <property type="entry name" value="PRK05395.1-2"/>
    <property type="match status" value="1"/>
</dbReference>
<evidence type="ECO:0000256" key="1">
    <source>
        <dbReference type="ARBA" id="ARBA00001864"/>
    </source>
</evidence>
<comment type="similarity">
    <text evidence="3 7">Belongs to the type-II 3-dehydroquinase family.</text>
</comment>
<organism evidence="11 12">
    <name type="scientific">Caldibacillus debilis</name>
    <dbReference type="NCBI Taxonomy" id="301148"/>
    <lineage>
        <taxon>Bacteria</taxon>
        <taxon>Bacillati</taxon>
        <taxon>Bacillota</taxon>
        <taxon>Bacilli</taxon>
        <taxon>Bacillales</taxon>
        <taxon>Bacillaceae</taxon>
        <taxon>Caldibacillus</taxon>
    </lineage>
</organism>
<feature type="binding site" evidence="7 9">
    <location>
        <position position="82"/>
    </location>
    <ligand>
        <name>substrate</name>
    </ligand>
</feature>
<dbReference type="Gene3D" id="3.40.50.9100">
    <property type="entry name" value="Dehydroquinase, class II"/>
    <property type="match status" value="1"/>
</dbReference>
<dbReference type="EC" id="4.2.1.10" evidence="5 7"/>
<gene>
    <name evidence="7 11" type="primary">aroQ</name>
    <name evidence="11" type="ORF">C6P37_12045</name>
</gene>
<dbReference type="InterPro" id="IPR018509">
    <property type="entry name" value="DHquinase_II_CS"/>
</dbReference>
<dbReference type="CDD" id="cd00466">
    <property type="entry name" value="DHQase_II"/>
    <property type="match status" value="1"/>
</dbReference>
<evidence type="ECO:0000256" key="5">
    <source>
        <dbReference type="ARBA" id="ARBA00012060"/>
    </source>
</evidence>
<evidence type="ECO:0000256" key="4">
    <source>
        <dbReference type="ARBA" id="ARBA00011193"/>
    </source>
</evidence>
<accession>A0A3E0K2S0</accession>
<dbReference type="Proteomes" id="UP000257014">
    <property type="component" value="Unassembled WGS sequence"/>
</dbReference>
<feature type="active site" description="Proton acceptor" evidence="7 8">
    <location>
        <position position="23"/>
    </location>
</feature>
<dbReference type="PANTHER" id="PTHR21272:SF3">
    <property type="entry name" value="CATABOLIC 3-DEHYDROQUINASE"/>
    <property type="match status" value="1"/>
</dbReference>
<reference evidence="11 12" key="1">
    <citation type="submission" date="2018-03" db="EMBL/GenBank/DDBJ databases">
        <authorList>
            <person name="Keele B.F."/>
        </authorList>
    </citation>
    <scope>NUCLEOTIDE SEQUENCE [LARGE SCALE GENOMIC DNA]</scope>
    <source>
        <strain evidence="11">ZCTH4_d</strain>
    </source>
</reference>
<comment type="caution">
    <text evidence="11">The sequence shown here is derived from an EMBL/GenBank/DDBJ whole genome shotgun (WGS) entry which is preliminary data.</text>
</comment>
<dbReference type="NCBIfam" id="NF003806">
    <property type="entry name" value="PRK05395.1-3"/>
    <property type="match status" value="1"/>
</dbReference>
<feature type="binding site" evidence="7 9">
    <location>
        <begin position="103"/>
        <end position="104"/>
    </location>
    <ligand>
        <name>substrate</name>
    </ligand>
</feature>
<evidence type="ECO:0000256" key="7">
    <source>
        <dbReference type="HAMAP-Rule" id="MF_00169"/>
    </source>
</evidence>
<comment type="function">
    <text evidence="7">Catalyzes a trans-dehydration via an enolate intermediate.</text>
</comment>
<dbReference type="InterPro" id="IPR001874">
    <property type="entry name" value="DHquinase_II"/>
</dbReference>
<dbReference type="GO" id="GO:0009073">
    <property type="term" value="P:aromatic amino acid family biosynthetic process"/>
    <property type="evidence" value="ECO:0007669"/>
    <property type="project" value="UniProtKB-KW"/>
</dbReference>
<keyword evidence="7" id="KW-0028">Amino-acid biosynthesis</keyword>
<feature type="binding site" evidence="7 9">
    <location>
        <position position="76"/>
    </location>
    <ligand>
        <name>substrate</name>
    </ligand>
</feature>
<comment type="catalytic activity">
    <reaction evidence="1 7">
        <text>3-dehydroquinate = 3-dehydroshikimate + H2O</text>
        <dbReference type="Rhea" id="RHEA:21096"/>
        <dbReference type="ChEBI" id="CHEBI:15377"/>
        <dbReference type="ChEBI" id="CHEBI:16630"/>
        <dbReference type="ChEBI" id="CHEBI:32364"/>
        <dbReference type="EC" id="4.2.1.10"/>
    </reaction>
</comment>
<dbReference type="HAMAP" id="MF_00169">
    <property type="entry name" value="AroQ"/>
    <property type="match status" value="1"/>
</dbReference>
<sequence>MKSVWVINGPNLNLLGKREPEIYGQKTLADLESLLRKKAEEHGIRLVFRQSNHEGQIIDWLHEANGDKTALGIILNPGAFTHYSYAIFDAVKAIEVPVFEVHLTNIFAREPFRSRSVIAPAAAGHICGAGFYGYELALQFFIDLRKRRGENGKAGEDPEKNQ</sequence>
<dbReference type="PROSITE" id="PS01029">
    <property type="entry name" value="DEHYDROQUINASE_II"/>
    <property type="match status" value="1"/>
</dbReference>